<comment type="subcellular location">
    <subcellularLocation>
        <location evidence="2">Cell membrane</location>
        <topology evidence="2">Peripheral membrane protein</topology>
    </subcellularLocation>
    <subcellularLocation>
        <location evidence="1">Membrane</location>
        <topology evidence="1">Multi-pass membrane protein</topology>
    </subcellularLocation>
</comment>
<dbReference type="Pfam" id="PF12698">
    <property type="entry name" value="ABC2_membrane_3"/>
    <property type="match status" value="1"/>
</dbReference>
<evidence type="ECO:0000256" key="6">
    <source>
        <dbReference type="ARBA" id="ARBA00022741"/>
    </source>
</evidence>
<dbReference type="Proteomes" id="UP000233762">
    <property type="component" value="Unassembled WGS sequence"/>
</dbReference>
<keyword evidence="7" id="KW-0067">ATP-binding</keyword>
<evidence type="ECO:0000256" key="5">
    <source>
        <dbReference type="ARBA" id="ARBA00022692"/>
    </source>
</evidence>
<protein>
    <submittedName>
        <fullName evidence="13">ABC transporter permease</fullName>
    </submittedName>
</protein>
<dbReference type="InterPro" id="IPR050763">
    <property type="entry name" value="ABC_transporter_ATP-binding"/>
</dbReference>
<feature type="domain" description="ABC transporter" evidence="12">
    <location>
        <begin position="10"/>
        <end position="171"/>
    </location>
</feature>
<dbReference type="RefSeq" id="WP_101398658.1">
    <property type="nucleotide sequence ID" value="NZ_PCHH01000001.1"/>
</dbReference>
<evidence type="ECO:0000256" key="4">
    <source>
        <dbReference type="ARBA" id="ARBA00022448"/>
    </source>
</evidence>
<dbReference type="PANTHER" id="PTHR42711">
    <property type="entry name" value="ABC TRANSPORTER ATP-BINDING PROTEIN"/>
    <property type="match status" value="1"/>
</dbReference>
<evidence type="ECO:0000256" key="10">
    <source>
        <dbReference type="ARBA" id="ARBA00023251"/>
    </source>
</evidence>
<dbReference type="SUPFAM" id="SSF52540">
    <property type="entry name" value="P-loop containing nucleoside triphosphate hydrolases"/>
    <property type="match status" value="1"/>
</dbReference>
<feature type="transmembrane region" description="Helical" evidence="11">
    <location>
        <begin position="180"/>
        <end position="201"/>
    </location>
</feature>
<evidence type="ECO:0000256" key="3">
    <source>
        <dbReference type="ARBA" id="ARBA00005417"/>
    </source>
</evidence>
<dbReference type="InterPro" id="IPR017871">
    <property type="entry name" value="ABC_transporter-like_CS"/>
</dbReference>
<sequence length="266" mass="28580">MTATDQQEAIRAKGLTKRFGTTTAVDGLDLTVANGETFALLGVNGAGKSTTIAMLTQFGLDQVAHQRAHTLSGGMQRRLSIAMGLITNPKILFLDEPTVGLDVLARHELWHTLTALKGEVTILLTTHYLEEVESLTFAFAILFGFQWSARVVVGIAVILPTALMYTAIGLLCGTLVSDKAVGGICGAMLTTVSFILSGLTIPLTVMGHAFQTIAQTLPFYHAAQMANAAIAGDYGRIWPHIWIVLVYMAVFVAAAILTFTMRARNR</sequence>
<keyword evidence="4" id="KW-0813">Transport</keyword>
<dbReference type="InterPro" id="IPR013525">
    <property type="entry name" value="ABC2_TM"/>
</dbReference>
<dbReference type="Pfam" id="PF00005">
    <property type="entry name" value="ABC_tran"/>
    <property type="match status" value="1"/>
</dbReference>
<dbReference type="InterPro" id="IPR027417">
    <property type="entry name" value="P-loop_NTPase"/>
</dbReference>
<keyword evidence="8 11" id="KW-1133">Transmembrane helix</keyword>
<dbReference type="GO" id="GO:0005886">
    <property type="term" value="C:plasma membrane"/>
    <property type="evidence" value="ECO:0007669"/>
    <property type="project" value="UniProtKB-SubCell"/>
</dbReference>
<keyword evidence="10" id="KW-0046">Antibiotic resistance</keyword>
<dbReference type="GO" id="GO:0140359">
    <property type="term" value="F:ABC-type transporter activity"/>
    <property type="evidence" value="ECO:0007669"/>
    <property type="project" value="InterPro"/>
</dbReference>
<evidence type="ECO:0000256" key="7">
    <source>
        <dbReference type="ARBA" id="ARBA00022840"/>
    </source>
</evidence>
<dbReference type="PANTHER" id="PTHR42711:SF5">
    <property type="entry name" value="ABC TRANSPORTER ATP-BINDING PROTEIN NATA"/>
    <property type="match status" value="1"/>
</dbReference>
<comment type="similarity">
    <text evidence="3">Belongs to the ABC transporter superfamily.</text>
</comment>
<evidence type="ECO:0000256" key="8">
    <source>
        <dbReference type="ARBA" id="ARBA00022989"/>
    </source>
</evidence>
<evidence type="ECO:0000313" key="14">
    <source>
        <dbReference type="Proteomes" id="UP000233762"/>
    </source>
</evidence>
<dbReference type="GO" id="GO:0046677">
    <property type="term" value="P:response to antibiotic"/>
    <property type="evidence" value="ECO:0007669"/>
    <property type="project" value="UniProtKB-KW"/>
</dbReference>
<dbReference type="PROSITE" id="PS00211">
    <property type="entry name" value="ABC_TRANSPORTER_1"/>
    <property type="match status" value="1"/>
</dbReference>
<dbReference type="GO" id="GO:0005524">
    <property type="term" value="F:ATP binding"/>
    <property type="evidence" value="ECO:0007669"/>
    <property type="project" value="UniProtKB-KW"/>
</dbReference>
<dbReference type="PROSITE" id="PS50893">
    <property type="entry name" value="ABC_TRANSPORTER_2"/>
    <property type="match status" value="1"/>
</dbReference>
<dbReference type="InterPro" id="IPR003593">
    <property type="entry name" value="AAA+_ATPase"/>
</dbReference>
<dbReference type="AlphaFoldDB" id="A0A2N3R8F7"/>
<evidence type="ECO:0000256" key="11">
    <source>
        <dbReference type="SAM" id="Phobius"/>
    </source>
</evidence>
<keyword evidence="9 11" id="KW-0472">Membrane</keyword>
<gene>
    <name evidence="13" type="ORF">CQR50_0887</name>
</gene>
<evidence type="ECO:0000256" key="2">
    <source>
        <dbReference type="ARBA" id="ARBA00004202"/>
    </source>
</evidence>
<keyword evidence="6" id="KW-0547">Nucleotide-binding</keyword>
<keyword evidence="5 11" id="KW-0812">Transmembrane</keyword>
<accession>A0A2N3R8F7</accession>
<evidence type="ECO:0000256" key="1">
    <source>
        <dbReference type="ARBA" id="ARBA00004141"/>
    </source>
</evidence>
<dbReference type="InterPro" id="IPR003439">
    <property type="entry name" value="ABC_transporter-like_ATP-bd"/>
</dbReference>
<name>A0A2N3R8F7_9BIFI</name>
<organism evidence="13 14">
    <name type="scientific">Bifidobacterium pseudolongum subsp. globosum</name>
    <dbReference type="NCBI Taxonomy" id="1690"/>
    <lineage>
        <taxon>Bacteria</taxon>
        <taxon>Bacillati</taxon>
        <taxon>Actinomycetota</taxon>
        <taxon>Actinomycetes</taxon>
        <taxon>Bifidobacteriales</taxon>
        <taxon>Bifidobacteriaceae</taxon>
        <taxon>Bifidobacterium</taxon>
    </lineage>
</organism>
<dbReference type="SMART" id="SM00382">
    <property type="entry name" value="AAA"/>
    <property type="match status" value="1"/>
</dbReference>
<dbReference type="CDD" id="cd03230">
    <property type="entry name" value="ABC_DR_subfamily_A"/>
    <property type="match status" value="1"/>
</dbReference>
<evidence type="ECO:0000256" key="9">
    <source>
        <dbReference type="ARBA" id="ARBA00023136"/>
    </source>
</evidence>
<feature type="transmembrane region" description="Helical" evidence="11">
    <location>
        <begin position="241"/>
        <end position="261"/>
    </location>
</feature>
<dbReference type="Gene3D" id="3.40.50.300">
    <property type="entry name" value="P-loop containing nucleotide triphosphate hydrolases"/>
    <property type="match status" value="2"/>
</dbReference>
<evidence type="ECO:0000313" key="13">
    <source>
        <dbReference type="EMBL" id="PKV05631.1"/>
    </source>
</evidence>
<dbReference type="EMBL" id="PCHH01000001">
    <property type="protein sequence ID" value="PKV05631.1"/>
    <property type="molecule type" value="Genomic_DNA"/>
</dbReference>
<comment type="caution">
    <text evidence="13">The sequence shown here is derived from an EMBL/GenBank/DDBJ whole genome shotgun (WGS) entry which is preliminary data.</text>
</comment>
<evidence type="ECO:0000259" key="12">
    <source>
        <dbReference type="PROSITE" id="PS50893"/>
    </source>
</evidence>
<dbReference type="GO" id="GO:0016887">
    <property type="term" value="F:ATP hydrolysis activity"/>
    <property type="evidence" value="ECO:0007669"/>
    <property type="project" value="InterPro"/>
</dbReference>
<reference evidence="13 14" key="1">
    <citation type="submission" date="2017-10" db="EMBL/GenBank/DDBJ databases">
        <title>Bifidobacterium genomics.</title>
        <authorList>
            <person name="Lugli G.A."/>
            <person name="Milani C."/>
            <person name="Mancabelli L."/>
        </authorList>
    </citation>
    <scope>NUCLEOTIDE SEQUENCE [LARGE SCALE GENOMIC DNA]</scope>
    <source>
        <strain evidence="13 14">1520B</strain>
    </source>
</reference>
<proteinExistence type="inferred from homology"/>
<feature type="transmembrane region" description="Helical" evidence="11">
    <location>
        <begin position="147"/>
        <end position="168"/>
    </location>
</feature>